<evidence type="ECO:0008006" key="4">
    <source>
        <dbReference type="Google" id="ProtNLM"/>
    </source>
</evidence>
<dbReference type="AlphaFoldDB" id="A0AAD5LXP7"/>
<dbReference type="EMBL" id="JAKCXM010000267">
    <property type="protein sequence ID" value="KAJ0397087.1"/>
    <property type="molecule type" value="Genomic_DNA"/>
</dbReference>
<dbReference type="GO" id="GO:0051959">
    <property type="term" value="F:dynein light intermediate chain binding"/>
    <property type="evidence" value="ECO:0007669"/>
    <property type="project" value="InterPro"/>
</dbReference>
<accession>A0AAD5LXP7</accession>
<organism evidence="2 3">
    <name type="scientific">Pythium insidiosum</name>
    <name type="common">Pythiosis disease agent</name>
    <dbReference type="NCBI Taxonomy" id="114742"/>
    <lineage>
        <taxon>Eukaryota</taxon>
        <taxon>Sar</taxon>
        <taxon>Stramenopiles</taxon>
        <taxon>Oomycota</taxon>
        <taxon>Peronosporomycetes</taxon>
        <taxon>Pythiales</taxon>
        <taxon>Pythiaceae</taxon>
        <taxon>Pythium</taxon>
    </lineage>
</organism>
<dbReference type="InterPro" id="IPR027417">
    <property type="entry name" value="P-loop_NTPase"/>
</dbReference>
<proteinExistence type="predicted"/>
<dbReference type="PANTHER" id="PTHR10676">
    <property type="entry name" value="DYNEIN HEAVY CHAIN FAMILY PROTEIN"/>
    <property type="match status" value="1"/>
</dbReference>
<gene>
    <name evidence="2" type="ORF">P43SY_007975</name>
</gene>
<evidence type="ECO:0000313" key="2">
    <source>
        <dbReference type="EMBL" id="KAJ0397087.1"/>
    </source>
</evidence>
<protein>
    <recommendedName>
        <fullName evidence="4">Dynein heavy chain AAA 5 extension domain-containing protein</fullName>
    </recommendedName>
</protein>
<dbReference type="GO" id="GO:0030286">
    <property type="term" value="C:dynein complex"/>
    <property type="evidence" value="ECO:0007669"/>
    <property type="project" value="InterPro"/>
</dbReference>
<comment type="caution">
    <text evidence="2">The sequence shown here is derived from an EMBL/GenBank/DDBJ whole genome shotgun (WGS) entry which is preliminary data.</text>
</comment>
<sequence>MAMSCRQLFGDTSPDAKGRVRSIFGRLLRDALDTFAVVPEKEADYIHGIGEYSALFTLQKLVLIVFDGVIDSAWLDPLLSAVERSQVICQDASSAASADRLIEFEDGEFMTIPPNVRLLFESIDLANISPLGLQASAIVAIMNDDPNPTESESLPLHEAVIRRFLLSNEAQQNENPKVSPRAIELTKLALDVVATWLLDTNILARIATVIDEYGVSVAFSLTQRVRFMLSMLQPLLHSVAAICTAPPRQTTTESPASELADDEVIHRVTMALVYALMWGFSACTSATSQLHFIISGILKSHFESISYTWEDCGRDANLFDLLMDLNGLRFVSPDSGDTWTLREKLLRNETSAFWNDSAVGSLPSLFIPTSSSLVLHAAMREAARGGGAVLLVGASPSRTTTLLRNFLRQLESIRILTTSNYARIPPLAVAESSDQGSSPPTRRRRAVALVPPPSVGHTDVAVSTMERIRLHHVTLVRRLAKRIRRMHQTTKEPDAAHGASAQSQESHERAKTPAQAHVDWMIPPTLDVKKVASIARFDQGDLVPFFFAMDSNSRGTDELVKCFERMLQRERRGVLEPPPGKTAVFIIDDLHLPVAHARDPEHPSCHAYLRAALELSVVSHGDAAVPHTIENLMMVASVAVTAMASSRGALTSSHKSLQRLLQAFLPVLAPPSPLTDLHTVFETLLFTHWDRAIPSPVDRLSTVPRQTLSMIVAATIALWDKLRQSQKHVIGLLLDVRDLSRIFEGICAADAAQFTDADASL</sequence>
<dbReference type="GO" id="GO:0060294">
    <property type="term" value="P:cilium movement involved in cell motility"/>
    <property type="evidence" value="ECO:0007669"/>
    <property type="project" value="TreeGrafter"/>
</dbReference>
<reference evidence="2" key="1">
    <citation type="submission" date="2021-12" db="EMBL/GenBank/DDBJ databases">
        <title>Prjna785345.</title>
        <authorList>
            <person name="Rujirawat T."/>
            <person name="Krajaejun T."/>
        </authorList>
    </citation>
    <scope>NUCLEOTIDE SEQUENCE</scope>
    <source>
        <strain evidence="2">Pi057C3</strain>
    </source>
</reference>
<dbReference type="Gene3D" id="3.40.50.300">
    <property type="entry name" value="P-loop containing nucleotide triphosphate hydrolases"/>
    <property type="match status" value="2"/>
</dbReference>
<name>A0AAD5LXP7_PYTIN</name>
<feature type="region of interest" description="Disordered" evidence="1">
    <location>
        <begin position="487"/>
        <end position="514"/>
    </location>
</feature>
<dbReference type="InterPro" id="IPR026983">
    <property type="entry name" value="DHC"/>
</dbReference>
<evidence type="ECO:0000313" key="3">
    <source>
        <dbReference type="Proteomes" id="UP001209570"/>
    </source>
</evidence>
<keyword evidence="3" id="KW-1185">Reference proteome</keyword>
<dbReference type="GO" id="GO:0097729">
    <property type="term" value="C:9+2 motile cilium"/>
    <property type="evidence" value="ECO:0007669"/>
    <property type="project" value="TreeGrafter"/>
</dbReference>
<dbReference type="Proteomes" id="UP001209570">
    <property type="component" value="Unassembled WGS sequence"/>
</dbReference>
<evidence type="ECO:0000256" key="1">
    <source>
        <dbReference type="SAM" id="MobiDB-lite"/>
    </source>
</evidence>
<dbReference type="GO" id="GO:0008569">
    <property type="term" value="F:minus-end-directed microtubule motor activity"/>
    <property type="evidence" value="ECO:0007669"/>
    <property type="project" value="TreeGrafter"/>
</dbReference>
<dbReference type="GO" id="GO:0045505">
    <property type="term" value="F:dynein intermediate chain binding"/>
    <property type="evidence" value="ECO:0007669"/>
    <property type="project" value="InterPro"/>
</dbReference>